<dbReference type="EMBL" id="JADCNM010000013">
    <property type="protein sequence ID" value="KAG0456701.1"/>
    <property type="molecule type" value="Genomic_DNA"/>
</dbReference>
<evidence type="ECO:0000313" key="8">
    <source>
        <dbReference type="Proteomes" id="UP000639772"/>
    </source>
</evidence>
<feature type="region of interest" description="Disordered" evidence="4">
    <location>
        <begin position="104"/>
        <end position="124"/>
    </location>
</feature>
<accession>A0A835UA81</accession>
<comment type="caution">
    <text evidence="5">The sequence shown here is derived from an EMBL/GenBank/DDBJ whole genome shotgun (WGS) entry which is preliminary data.</text>
</comment>
<name>A0A835UA81_VANPL</name>
<dbReference type="PANTHER" id="PTHR34224:SF2">
    <property type="entry name" value="INTERACTOR OF CONSTITUTIVE ACTIVE ROPS 4"/>
    <property type="match status" value="1"/>
</dbReference>
<sequence length="301" mass="33703">MPRGAEMANRRQTPRTPLHLRPAAASEVGSLRHPATVARRSPREQINEKKRGSRVAELETSLNRTMEELRKLKEKLVSVETAETDARKEIEKLKNVVVFIPSTETSEEDGGVTERPFPAEHGEDSCLTWDAEVVTKEVTTKEVAAACDDDAEAESKLEEPKEEPEIVVAEKEKLEMEAEEANAARENTRELQKKLNRTEDELQDSQATIEMLKLKLLSSEESRASLEAEMKHLRVQSEQWRKAAEAAMAALVTGDGLESSQLVADDAMWSPPDADDPTAGQKSRRGIRFLGELWKKKGQHK</sequence>
<evidence type="ECO:0000313" key="5">
    <source>
        <dbReference type="EMBL" id="KAG0455469.1"/>
    </source>
</evidence>
<evidence type="ECO:0000256" key="2">
    <source>
        <dbReference type="ARBA" id="ARBA00023054"/>
    </source>
</evidence>
<keyword evidence="2 3" id="KW-0175">Coiled coil</keyword>
<evidence type="ECO:0000313" key="6">
    <source>
        <dbReference type="EMBL" id="KAG0456701.1"/>
    </source>
</evidence>
<dbReference type="EMBL" id="JADCNL010000013">
    <property type="protein sequence ID" value="KAG0455469.1"/>
    <property type="molecule type" value="Genomic_DNA"/>
</dbReference>
<gene>
    <name evidence="6" type="ORF">HPP92_024489</name>
    <name evidence="5" type="ORF">HPP92_024761</name>
</gene>
<dbReference type="OrthoDB" id="782896at2759"/>
<evidence type="ECO:0000256" key="1">
    <source>
        <dbReference type="ARBA" id="ARBA00009778"/>
    </source>
</evidence>
<evidence type="ECO:0000256" key="4">
    <source>
        <dbReference type="SAM" id="MobiDB-lite"/>
    </source>
</evidence>
<reference evidence="7 8" key="1">
    <citation type="journal article" date="2020" name="Nat. Food">
        <title>A phased Vanilla planifolia genome enables genetic improvement of flavour and production.</title>
        <authorList>
            <person name="Hasing T."/>
            <person name="Tang H."/>
            <person name="Brym M."/>
            <person name="Khazi F."/>
            <person name="Huang T."/>
            <person name="Chambers A.H."/>
        </authorList>
    </citation>
    <scope>NUCLEOTIDE SEQUENCE [LARGE SCALE GENOMIC DNA]</scope>
    <source>
        <tissue evidence="5">Leaf</tissue>
    </source>
</reference>
<evidence type="ECO:0000256" key="3">
    <source>
        <dbReference type="SAM" id="Coils"/>
    </source>
</evidence>
<organism evidence="5 7">
    <name type="scientific">Vanilla planifolia</name>
    <name type="common">Vanilla</name>
    <dbReference type="NCBI Taxonomy" id="51239"/>
    <lineage>
        <taxon>Eukaryota</taxon>
        <taxon>Viridiplantae</taxon>
        <taxon>Streptophyta</taxon>
        <taxon>Embryophyta</taxon>
        <taxon>Tracheophyta</taxon>
        <taxon>Spermatophyta</taxon>
        <taxon>Magnoliopsida</taxon>
        <taxon>Liliopsida</taxon>
        <taxon>Asparagales</taxon>
        <taxon>Orchidaceae</taxon>
        <taxon>Vanilloideae</taxon>
        <taxon>Vanilleae</taxon>
        <taxon>Vanilla</taxon>
    </lineage>
</organism>
<feature type="compositionally biased region" description="Basic and acidic residues" evidence="4">
    <location>
        <begin position="41"/>
        <end position="56"/>
    </location>
</feature>
<dbReference type="AlphaFoldDB" id="A0A835UA81"/>
<dbReference type="PANTHER" id="PTHR34224">
    <property type="entry name" value="INTERACTOR OF CONSTITUTIVE ACTIVE ROPS 2, CHLOROPLASTIC-RELATED"/>
    <property type="match status" value="1"/>
</dbReference>
<feature type="region of interest" description="Disordered" evidence="4">
    <location>
        <begin position="1"/>
        <end position="56"/>
    </location>
</feature>
<feature type="coiled-coil region" evidence="3">
    <location>
        <begin position="166"/>
        <end position="243"/>
    </location>
</feature>
<dbReference type="InterPro" id="IPR029688">
    <property type="entry name" value="ICR"/>
</dbReference>
<keyword evidence="7" id="KW-1185">Reference proteome</keyword>
<dbReference type="Proteomes" id="UP000636800">
    <property type="component" value="Chromosome 13"/>
</dbReference>
<evidence type="ECO:0000313" key="7">
    <source>
        <dbReference type="Proteomes" id="UP000636800"/>
    </source>
</evidence>
<comment type="similarity">
    <text evidence="1">Belongs to the ICR family.</text>
</comment>
<dbReference type="Proteomes" id="UP000639772">
    <property type="component" value="Chromosome 13"/>
</dbReference>
<protein>
    <recommendedName>
        <fullName evidence="9">Interactor of constitutive active ROPs 1</fullName>
    </recommendedName>
</protein>
<proteinExistence type="inferred from homology"/>
<evidence type="ECO:0008006" key="9">
    <source>
        <dbReference type="Google" id="ProtNLM"/>
    </source>
</evidence>